<keyword evidence="3" id="KW-0663">Pyridoxal phosphate</keyword>
<dbReference type="eggNOG" id="COG0115">
    <property type="taxonomic scope" value="Bacteria"/>
</dbReference>
<evidence type="ECO:0000256" key="2">
    <source>
        <dbReference type="ARBA" id="ARBA00009320"/>
    </source>
</evidence>
<dbReference type="InterPro" id="IPR043131">
    <property type="entry name" value="BCAT-like_N"/>
</dbReference>
<dbReference type="AlphaFoldDB" id="L0RF61"/>
<keyword evidence="4" id="KW-0808">Transferase</keyword>
<dbReference type="Gene3D" id="3.30.470.10">
    <property type="match status" value="1"/>
</dbReference>
<dbReference type="Gene3D" id="3.20.10.10">
    <property type="entry name" value="D-amino Acid Aminotransferase, subunit A, domain 2"/>
    <property type="match status" value="1"/>
</dbReference>
<reference evidence="4 5" key="1">
    <citation type="submission" date="2012-10" db="EMBL/GenBank/DDBJ databases">
        <authorList>
            <person name="Genoscope - CEA"/>
        </authorList>
    </citation>
    <scope>NUCLEOTIDE SEQUENCE [LARGE SCALE GENOMIC DNA]</scope>
    <source>
        <strain evidence="5">AM13 / DSM 14728</strain>
    </source>
</reference>
<evidence type="ECO:0000256" key="3">
    <source>
        <dbReference type="ARBA" id="ARBA00022898"/>
    </source>
</evidence>
<dbReference type="Pfam" id="PF01063">
    <property type="entry name" value="Aminotran_4"/>
    <property type="match status" value="1"/>
</dbReference>
<name>L0RF61_9BACT</name>
<evidence type="ECO:0000313" key="4">
    <source>
        <dbReference type="EMBL" id="CCO24206.1"/>
    </source>
</evidence>
<evidence type="ECO:0000256" key="1">
    <source>
        <dbReference type="ARBA" id="ARBA00001933"/>
    </source>
</evidence>
<dbReference type="OrthoDB" id="9805628at2"/>
<keyword evidence="5" id="KW-1185">Reference proteome</keyword>
<organism evidence="4 5">
    <name type="scientific">Maridesulfovibrio hydrothermalis AM13 = DSM 14728</name>
    <dbReference type="NCBI Taxonomy" id="1121451"/>
    <lineage>
        <taxon>Bacteria</taxon>
        <taxon>Pseudomonadati</taxon>
        <taxon>Thermodesulfobacteriota</taxon>
        <taxon>Desulfovibrionia</taxon>
        <taxon>Desulfovibrionales</taxon>
        <taxon>Desulfovibrionaceae</taxon>
        <taxon>Maridesulfovibrio</taxon>
    </lineage>
</organism>
<protein>
    <submittedName>
        <fullName evidence="4">Aminotransferase class IV</fullName>
    </submittedName>
</protein>
<comment type="similarity">
    <text evidence="2">Belongs to the class-IV pyridoxal-phosphate-dependent aminotransferase family.</text>
</comment>
<dbReference type="EMBL" id="FO203522">
    <property type="protein sequence ID" value="CCO24206.1"/>
    <property type="molecule type" value="Genomic_DNA"/>
</dbReference>
<dbReference type="GO" id="GO:0046394">
    <property type="term" value="P:carboxylic acid biosynthetic process"/>
    <property type="evidence" value="ECO:0007669"/>
    <property type="project" value="UniProtKB-ARBA"/>
</dbReference>
<comment type="cofactor">
    <cofactor evidence="1">
        <name>pyridoxal 5'-phosphate</name>
        <dbReference type="ChEBI" id="CHEBI:597326"/>
    </cofactor>
</comment>
<sequence length="316" mass="35261">MIKKVDSEEYIDAMLSAMRAGTEKVCAFYEHRIGLVCTDPKLMLMPWDDHLVHRGDGVFESMKFVDGKMYQLDPHLRRMKRSARSIHLEPPCSWKEMADIILEVAGASGCDSGMVRVLLGRGGGGFGIDLNECPVPSLYIVIYKYEPKPEEWYEKGLTAFKTSIPAKQPYLATIKSIDYLPNVLMKREATEKGFNLPFCFDSMSFLAEGATENVCIVNTAGTILVPQFTNALAGTTLTRAIQLIADEVEVDYVAISEDDILMAKEVIVCGTSIDTVGVVRYNKKPIHDVRPGPVCKRMRELLQKDLQETGTPIIKN</sequence>
<dbReference type="PATRIC" id="fig|1121451.3.peg.2165"/>
<evidence type="ECO:0000313" key="5">
    <source>
        <dbReference type="Proteomes" id="UP000010808"/>
    </source>
</evidence>
<dbReference type="InterPro" id="IPR050571">
    <property type="entry name" value="Class-IV_PLP-Dep_Aminotrnsfr"/>
</dbReference>
<keyword evidence="4" id="KW-0032">Aminotransferase</keyword>
<dbReference type="PANTHER" id="PTHR42743">
    <property type="entry name" value="AMINO-ACID AMINOTRANSFERASE"/>
    <property type="match status" value="1"/>
</dbReference>
<dbReference type="Proteomes" id="UP000010808">
    <property type="component" value="Chromosome"/>
</dbReference>
<dbReference type="SUPFAM" id="SSF56752">
    <property type="entry name" value="D-aminoacid aminotransferase-like PLP-dependent enzymes"/>
    <property type="match status" value="1"/>
</dbReference>
<dbReference type="GO" id="GO:0008652">
    <property type="term" value="P:amino acid biosynthetic process"/>
    <property type="evidence" value="ECO:0007669"/>
    <property type="project" value="UniProtKB-ARBA"/>
</dbReference>
<dbReference type="GO" id="GO:0008483">
    <property type="term" value="F:transaminase activity"/>
    <property type="evidence" value="ECO:0007669"/>
    <property type="project" value="UniProtKB-KW"/>
</dbReference>
<dbReference type="InterPro" id="IPR001544">
    <property type="entry name" value="Aminotrans_IV"/>
</dbReference>
<dbReference type="KEGG" id="dhy:DESAM_21933"/>
<proteinExistence type="inferred from homology"/>
<dbReference type="HOGENOM" id="CLU_020844_0_0_7"/>
<gene>
    <name evidence="4" type="ORF">DESAM_21933</name>
</gene>
<dbReference type="InterPro" id="IPR043132">
    <property type="entry name" value="BCAT-like_C"/>
</dbReference>
<dbReference type="STRING" id="1121451.DESAM_21933"/>
<dbReference type="InterPro" id="IPR036038">
    <property type="entry name" value="Aminotransferase-like"/>
</dbReference>
<dbReference type="PANTHER" id="PTHR42743:SF22">
    <property type="entry name" value="D-AMINO-ACID TRANSAMINASE, CHLOROPLASTIC"/>
    <property type="match status" value="1"/>
</dbReference>
<dbReference type="RefSeq" id="WP_015336807.1">
    <property type="nucleotide sequence ID" value="NC_020055.1"/>
</dbReference>
<accession>L0RF61</accession>
<dbReference type="FunFam" id="3.20.10.10:FF:000002">
    <property type="entry name" value="D-alanine aminotransferase"/>
    <property type="match status" value="1"/>
</dbReference>